<comment type="caution">
    <text evidence="1">The sequence shown here is derived from an EMBL/GenBank/DDBJ whole genome shotgun (WGS) entry which is preliminary data.</text>
</comment>
<reference evidence="1 2" key="1">
    <citation type="submission" date="2018-02" db="EMBL/GenBank/DDBJ databases">
        <title>Draft genome of wild Prunus yedoensis var. nudiflora.</title>
        <authorList>
            <person name="Baek S."/>
            <person name="Kim J.-H."/>
            <person name="Choi K."/>
            <person name="Kim G.-B."/>
            <person name="Cho A."/>
            <person name="Jang H."/>
            <person name="Shin C.-H."/>
            <person name="Yu H.-J."/>
            <person name="Mun J.-H."/>
        </authorList>
    </citation>
    <scope>NUCLEOTIDE SEQUENCE [LARGE SCALE GENOMIC DNA]</scope>
    <source>
        <strain evidence="2">cv. Jeju island</strain>
        <tissue evidence="1">Leaf</tissue>
    </source>
</reference>
<keyword evidence="2" id="KW-1185">Reference proteome</keyword>
<proteinExistence type="predicted"/>
<sequence length="89" mass="10058">MIGLKELRPSLRSSGWTREVLGLGKRRSTPYNSKELRGRSPSHGFVLRISGEVYACGGGLTRKEIKEMDDSSEYSKTRENQAIRIFPPM</sequence>
<organism evidence="1 2">
    <name type="scientific">Prunus yedoensis var. nudiflora</name>
    <dbReference type="NCBI Taxonomy" id="2094558"/>
    <lineage>
        <taxon>Eukaryota</taxon>
        <taxon>Viridiplantae</taxon>
        <taxon>Streptophyta</taxon>
        <taxon>Embryophyta</taxon>
        <taxon>Tracheophyta</taxon>
        <taxon>Spermatophyta</taxon>
        <taxon>Magnoliopsida</taxon>
        <taxon>eudicotyledons</taxon>
        <taxon>Gunneridae</taxon>
        <taxon>Pentapetalae</taxon>
        <taxon>rosids</taxon>
        <taxon>fabids</taxon>
        <taxon>Rosales</taxon>
        <taxon>Rosaceae</taxon>
        <taxon>Amygdaloideae</taxon>
        <taxon>Amygdaleae</taxon>
        <taxon>Prunus</taxon>
    </lineage>
</organism>
<protein>
    <submittedName>
        <fullName evidence="1">Uncharacterized protein</fullName>
    </submittedName>
</protein>
<evidence type="ECO:0000313" key="2">
    <source>
        <dbReference type="Proteomes" id="UP000250321"/>
    </source>
</evidence>
<evidence type="ECO:0000313" key="1">
    <source>
        <dbReference type="EMBL" id="PQQ19137.1"/>
    </source>
</evidence>
<dbReference type="Proteomes" id="UP000250321">
    <property type="component" value="Unassembled WGS sequence"/>
</dbReference>
<dbReference type="EMBL" id="PJQY01000079">
    <property type="protein sequence ID" value="PQQ19137.1"/>
    <property type="molecule type" value="Genomic_DNA"/>
</dbReference>
<name>A0A314ZLT0_PRUYE</name>
<accession>A0A314ZLT0</accession>
<dbReference type="AlphaFoldDB" id="A0A314ZLT0"/>
<gene>
    <name evidence="1" type="ORF">Pyn_21620</name>
</gene>